<gene>
    <name evidence="2" type="ORF">HFP15_32080</name>
</gene>
<proteinExistence type="predicted"/>
<dbReference type="RefSeq" id="WP_168520534.1">
    <property type="nucleotide sequence ID" value="NZ_JAAXLS010000037.1"/>
</dbReference>
<evidence type="ECO:0000256" key="1">
    <source>
        <dbReference type="SAM" id="Phobius"/>
    </source>
</evidence>
<feature type="transmembrane region" description="Helical" evidence="1">
    <location>
        <begin position="69"/>
        <end position="89"/>
    </location>
</feature>
<evidence type="ECO:0000313" key="2">
    <source>
        <dbReference type="EMBL" id="NKQ57512.1"/>
    </source>
</evidence>
<sequence length="113" mass="11292">MRGEGFAQLPWLSLTGAVLAFLAGAWLIQPGYAGGPPDIVVGCKTVVNPLVATTLGLTVLKESAQPDRATASALAACAVVATAGIAVLARHHQLATTHRVTAGSPSPGGASPR</sequence>
<accession>A0ABX1JCJ4</accession>
<protein>
    <submittedName>
        <fullName evidence="2">Uncharacterized protein</fullName>
    </submittedName>
</protein>
<comment type="caution">
    <text evidence="2">The sequence shown here is derived from an EMBL/GenBank/DDBJ whole genome shotgun (WGS) entry which is preliminary data.</text>
</comment>
<dbReference type="EMBL" id="JAAXLS010000037">
    <property type="protein sequence ID" value="NKQ57512.1"/>
    <property type="molecule type" value="Genomic_DNA"/>
</dbReference>
<keyword evidence="1" id="KW-1133">Transmembrane helix</keyword>
<name>A0ABX1JCJ4_9PSEU</name>
<organism evidence="2 3">
    <name type="scientific">Amycolatopsis acididurans</name>
    <dbReference type="NCBI Taxonomy" id="2724524"/>
    <lineage>
        <taxon>Bacteria</taxon>
        <taxon>Bacillati</taxon>
        <taxon>Actinomycetota</taxon>
        <taxon>Actinomycetes</taxon>
        <taxon>Pseudonocardiales</taxon>
        <taxon>Pseudonocardiaceae</taxon>
        <taxon>Amycolatopsis</taxon>
    </lineage>
</organism>
<keyword evidence="1" id="KW-0472">Membrane</keyword>
<feature type="transmembrane region" description="Helical" evidence="1">
    <location>
        <begin position="9"/>
        <end position="28"/>
    </location>
</feature>
<reference evidence="2 3" key="1">
    <citation type="submission" date="2020-04" db="EMBL/GenBank/DDBJ databases">
        <title>Novel species.</title>
        <authorList>
            <person name="Teo W.F.A."/>
            <person name="Lipun K."/>
            <person name="Srisuk N."/>
            <person name="Duangmal K."/>
        </authorList>
    </citation>
    <scope>NUCLEOTIDE SEQUENCE [LARGE SCALE GENOMIC DNA]</scope>
    <source>
        <strain evidence="2 3">K13G38</strain>
    </source>
</reference>
<dbReference type="Proteomes" id="UP000715441">
    <property type="component" value="Unassembled WGS sequence"/>
</dbReference>
<evidence type="ECO:0000313" key="3">
    <source>
        <dbReference type="Proteomes" id="UP000715441"/>
    </source>
</evidence>
<keyword evidence="3" id="KW-1185">Reference proteome</keyword>
<keyword evidence="1" id="KW-0812">Transmembrane</keyword>